<comment type="caution">
    <text evidence="1">The sequence shown here is derived from an EMBL/GenBank/DDBJ whole genome shotgun (WGS) entry which is preliminary data.</text>
</comment>
<dbReference type="Proteomes" id="UP000298471">
    <property type="component" value="Unassembled WGS sequence"/>
</dbReference>
<gene>
    <name evidence="1" type="ORF">E5K02_03920</name>
</gene>
<evidence type="ECO:0000313" key="1">
    <source>
        <dbReference type="EMBL" id="TGE28624.1"/>
    </source>
</evidence>
<evidence type="ECO:0008006" key="3">
    <source>
        <dbReference type="Google" id="ProtNLM"/>
    </source>
</evidence>
<proteinExistence type="predicted"/>
<dbReference type="InterPro" id="IPR011060">
    <property type="entry name" value="RibuloseP-bd_barrel"/>
</dbReference>
<keyword evidence="2" id="KW-1185">Reference proteome</keyword>
<evidence type="ECO:0000313" key="2">
    <source>
        <dbReference type="Proteomes" id="UP000298471"/>
    </source>
</evidence>
<organism evidence="1 2">
    <name type="scientific">Hymenobacter metallicola</name>
    <dbReference type="NCBI Taxonomy" id="2563114"/>
    <lineage>
        <taxon>Bacteria</taxon>
        <taxon>Pseudomonadati</taxon>
        <taxon>Bacteroidota</taxon>
        <taxon>Cytophagia</taxon>
        <taxon>Cytophagales</taxon>
        <taxon>Hymenobacteraceae</taxon>
        <taxon>Hymenobacter</taxon>
    </lineage>
</organism>
<accession>A0A4Z0QFU6</accession>
<reference evidence="1 2" key="1">
    <citation type="submission" date="2019-04" db="EMBL/GenBank/DDBJ databases">
        <authorList>
            <person name="Feng G."/>
            <person name="Zhang J."/>
            <person name="Zhu H."/>
        </authorList>
    </citation>
    <scope>NUCLEOTIDE SEQUENCE [LARGE SCALE GENOMIC DNA]</scope>
    <source>
        <strain evidence="1 2">9PBR-1</strain>
    </source>
</reference>
<dbReference type="EMBL" id="SRMB01000001">
    <property type="protein sequence ID" value="TGE28624.1"/>
    <property type="molecule type" value="Genomic_DNA"/>
</dbReference>
<dbReference type="InterPro" id="IPR013785">
    <property type="entry name" value="Aldolase_TIM"/>
</dbReference>
<dbReference type="SUPFAM" id="SSF51366">
    <property type="entry name" value="Ribulose-phoshate binding barrel"/>
    <property type="match status" value="1"/>
</dbReference>
<dbReference type="AlphaFoldDB" id="A0A4Z0QFU6"/>
<dbReference type="Gene3D" id="3.20.20.70">
    <property type="entry name" value="Aldolase class I"/>
    <property type="match status" value="1"/>
</dbReference>
<sequence length="228" mass="25273">MPNITAASFFSPVHYASCLLMPLITSVLVRGINNLSDARYCAGMGADYLTFRLDPALPGFLEPAAVQELSGWVAGVQLVGEFDTLSIPEINALATACGLHYVLMHRRRTPEELAQLTIPALKLIKWIPDMVAEDVEKRFRDQQPHVAGFVLAQAPTEPLSAMQRAQLTQQARTYKLWLGMSFTGGQTVRQFIQEVQPLGIVLEGGQEIKPGLRDFSEMEAVFEQLEEE</sequence>
<protein>
    <recommendedName>
        <fullName evidence="3">Phosphoribosylanthranilate isomerase</fullName>
    </recommendedName>
</protein>
<dbReference type="OrthoDB" id="941905at2"/>
<name>A0A4Z0QFU6_9BACT</name>